<dbReference type="InterPro" id="IPR006252">
    <property type="entry name" value="Malate_synthA"/>
</dbReference>
<gene>
    <name evidence="10" type="ORF">ACJMK2_032905</name>
</gene>
<dbReference type="SUPFAM" id="SSF51645">
    <property type="entry name" value="Malate synthase G"/>
    <property type="match status" value="1"/>
</dbReference>
<dbReference type="PANTHER" id="PTHR42902:SF2">
    <property type="entry name" value="MALATE SYNTHASE"/>
    <property type="match status" value="1"/>
</dbReference>
<dbReference type="FunFam" id="1.20.1220.12:FF:000001">
    <property type="entry name" value="Malate synthase"/>
    <property type="match status" value="1"/>
</dbReference>
<accession>A0ABD3X5D4</accession>
<keyword evidence="3" id="KW-0816">Tricarboxylic acid cycle</keyword>
<dbReference type="AlphaFoldDB" id="A0ABD3X5D4"/>
<feature type="active site" description="Proton acceptor" evidence="6">
    <location>
        <position position="199"/>
    </location>
</feature>
<dbReference type="GO" id="GO:0006099">
    <property type="term" value="P:tricarboxylic acid cycle"/>
    <property type="evidence" value="ECO:0007669"/>
    <property type="project" value="UniProtKB-KW"/>
</dbReference>
<feature type="active site" description="Proton donor" evidence="6">
    <location>
        <position position="481"/>
    </location>
</feature>
<dbReference type="Pfam" id="PF01274">
    <property type="entry name" value="MS_TIM-barrel"/>
    <property type="match status" value="1"/>
</dbReference>
<comment type="catalytic activity">
    <reaction evidence="5">
        <text>glyoxylate + acetyl-CoA + H2O = (S)-malate + CoA + H(+)</text>
        <dbReference type="Rhea" id="RHEA:18181"/>
        <dbReference type="ChEBI" id="CHEBI:15377"/>
        <dbReference type="ChEBI" id="CHEBI:15378"/>
        <dbReference type="ChEBI" id="CHEBI:15589"/>
        <dbReference type="ChEBI" id="CHEBI:36655"/>
        <dbReference type="ChEBI" id="CHEBI:57287"/>
        <dbReference type="ChEBI" id="CHEBI:57288"/>
        <dbReference type="EC" id="2.3.3.9"/>
    </reaction>
</comment>
<dbReference type="PANTHER" id="PTHR42902">
    <property type="entry name" value="MALATE SYNTHASE"/>
    <property type="match status" value="1"/>
</dbReference>
<evidence type="ECO:0000256" key="2">
    <source>
        <dbReference type="ARBA" id="ARBA00022435"/>
    </source>
</evidence>
<dbReference type="GO" id="GO:0006097">
    <property type="term" value="P:glyoxylate cycle"/>
    <property type="evidence" value="ECO:0007669"/>
    <property type="project" value="UniProtKB-KW"/>
</dbReference>
<keyword evidence="4" id="KW-0808">Transferase</keyword>
<dbReference type="Proteomes" id="UP001634394">
    <property type="component" value="Unassembled WGS sequence"/>
</dbReference>
<dbReference type="Pfam" id="PF20659">
    <property type="entry name" value="MS_C"/>
    <property type="match status" value="1"/>
</dbReference>
<dbReference type="Pfam" id="PF20656">
    <property type="entry name" value="MS_N"/>
    <property type="match status" value="1"/>
</dbReference>
<dbReference type="InterPro" id="IPR048356">
    <property type="entry name" value="MS_N"/>
</dbReference>
<dbReference type="Gene3D" id="3.20.20.360">
    <property type="entry name" value="Malate synthase, domain 3"/>
    <property type="match status" value="1"/>
</dbReference>
<dbReference type="EC" id="2.3.3.9" evidence="1"/>
<feature type="domain" description="Malate synthase C-terminal" evidence="9">
    <location>
        <begin position="447"/>
        <end position="566"/>
    </location>
</feature>
<reference evidence="10 11" key="1">
    <citation type="submission" date="2024-11" db="EMBL/GenBank/DDBJ databases">
        <title>Chromosome-level genome assembly of the freshwater bivalve Anodonta woodiana.</title>
        <authorList>
            <person name="Chen X."/>
        </authorList>
    </citation>
    <scope>NUCLEOTIDE SEQUENCE [LARGE SCALE GENOMIC DNA]</scope>
    <source>
        <strain evidence="10">MN2024</strain>
        <tissue evidence="10">Gills</tissue>
    </source>
</reference>
<dbReference type="FunFam" id="3.20.20.360:FF:000001">
    <property type="entry name" value="Malate synthase"/>
    <property type="match status" value="1"/>
</dbReference>
<keyword evidence="11" id="KW-1185">Reference proteome</keyword>
<sequence>MNKLCVCSSYRGGWQVERNICKSWDLKESAVVSLQRELKKLGCDNLEVKGPPVDLEVPYQTVLTPEAVSFVARLVEKFESEVEEILRQRIIYKLELDKTGGLPDFKVNHEIFHGNWKVGQLPQRLQCRHVDLGDVSPSNTSHFVAALKSSAQGIQVDFDDGHCPTWSNQLKGLYNVYLVVHDKMKGVPPIKDAPLLMLRPRAWNMVEHNMLVNGKEVHGPLFDFGLLMFHNAKVLLDIESGPFFYLSKLEGKLEARLWDRIFTWCEKELSLPYGCIKACVLIENVLASFEMEEILFELCHHTMGLNCGIWDYSASFINKFGHRPEFVLPDRNKYVSMERDFLKSYMNLVIKTCHKRSCHATGGMAALLLPPSENHPQYDPVMQKVISAKRNEIEAGVDGFMVYDIRLVKPAQQLFRKLAPNDNQWLVTKSDVIVRASDLLKMPSGSVTMAGLKHNITVGILFIQNWLRGQGHFYLNGAVEDSATAEISRSQVWQWIRHRARIEDSDEIVTMATMHNLVKEIVNEEEQRSHFIKSEDSQQLQTAAEMFEIIVTKRDFPEFITTYLNQDSTFLSYQEKMN</sequence>
<keyword evidence="2" id="KW-0329">Glyoxylate bypass</keyword>
<feature type="domain" description="Malate synthase TIM barrel" evidence="7">
    <location>
        <begin position="196"/>
        <end position="441"/>
    </location>
</feature>
<comment type="caution">
    <text evidence="10">The sequence shown here is derived from an EMBL/GenBank/DDBJ whole genome shotgun (WGS) entry which is preliminary data.</text>
</comment>
<dbReference type="EMBL" id="JBJQND010000004">
    <property type="protein sequence ID" value="KAL3880683.1"/>
    <property type="molecule type" value="Genomic_DNA"/>
</dbReference>
<evidence type="ECO:0000256" key="5">
    <source>
        <dbReference type="ARBA" id="ARBA00047918"/>
    </source>
</evidence>
<protein>
    <recommendedName>
        <fullName evidence="1">malate synthase</fullName>
        <ecNumber evidence="1">2.3.3.9</ecNumber>
    </recommendedName>
</protein>
<dbReference type="InterPro" id="IPR001465">
    <property type="entry name" value="Malate_synthase_TIM"/>
</dbReference>
<dbReference type="InterPro" id="IPR044856">
    <property type="entry name" value="Malate_synth_C_sf"/>
</dbReference>
<evidence type="ECO:0000313" key="11">
    <source>
        <dbReference type="Proteomes" id="UP001634394"/>
    </source>
</evidence>
<evidence type="ECO:0000256" key="6">
    <source>
        <dbReference type="PIRSR" id="PIRSR001363-1"/>
    </source>
</evidence>
<evidence type="ECO:0000259" key="8">
    <source>
        <dbReference type="Pfam" id="PF20656"/>
    </source>
</evidence>
<dbReference type="Gene3D" id="1.20.1220.12">
    <property type="entry name" value="Malate synthase, domain III"/>
    <property type="match status" value="1"/>
</dbReference>
<dbReference type="InterPro" id="IPR048355">
    <property type="entry name" value="MS_C"/>
</dbReference>
<name>A0ABD3X5D4_SINWO</name>
<evidence type="ECO:0000259" key="7">
    <source>
        <dbReference type="Pfam" id="PF01274"/>
    </source>
</evidence>
<evidence type="ECO:0000256" key="4">
    <source>
        <dbReference type="ARBA" id="ARBA00022679"/>
    </source>
</evidence>
<evidence type="ECO:0000256" key="3">
    <source>
        <dbReference type="ARBA" id="ARBA00022532"/>
    </source>
</evidence>
<dbReference type="PIRSF" id="PIRSF001363">
    <property type="entry name" value="Malate_synth"/>
    <property type="match status" value="1"/>
</dbReference>
<proteinExistence type="predicted"/>
<dbReference type="InterPro" id="IPR046363">
    <property type="entry name" value="MS_N_TIM-barrel_dom"/>
</dbReference>
<dbReference type="InterPro" id="IPR011076">
    <property type="entry name" value="Malate_synth_sf"/>
</dbReference>
<evidence type="ECO:0000313" key="10">
    <source>
        <dbReference type="EMBL" id="KAL3880683.1"/>
    </source>
</evidence>
<organism evidence="10 11">
    <name type="scientific">Sinanodonta woodiana</name>
    <name type="common">Chinese pond mussel</name>
    <name type="synonym">Anodonta woodiana</name>
    <dbReference type="NCBI Taxonomy" id="1069815"/>
    <lineage>
        <taxon>Eukaryota</taxon>
        <taxon>Metazoa</taxon>
        <taxon>Spiralia</taxon>
        <taxon>Lophotrochozoa</taxon>
        <taxon>Mollusca</taxon>
        <taxon>Bivalvia</taxon>
        <taxon>Autobranchia</taxon>
        <taxon>Heteroconchia</taxon>
        <taxon>Palaeoheterodonta</taxon>
        <taxon>Unionida</taxon>
        <taxon>Unionoidea</taxon>
        <taxon>Unionidae</taxon>
        <taxon>Unioninae</taxon>
        <taxon>Sinanodonta</taxon>
    </lineage>
</organism>
<dbReference type="GO" id="GO:0004474">
    <property type="term" value="F:malate synthase activity"/>
    <property type="evidence" value="ECO:0007669"/>
    <property type="project" value="UniProtKB-EC"/>
</dbReference>
<evidence type="ECO:0000256" key="1">
    <source>
        <dbReference type="ARBA" id="ARBA00012636"/>
    </source>
</evidence>
<feature type="domain" description="Malate synthase N-terminal" evidence="8">
    <location>
        <begin position="58"/>
        <end position="105"/>
    </location>
</feature>
<evidence type="ECO:0000259" key="9">
    <source>
        <dbReference type="Pfam" id="PF20659"/>
    </source>
</evidence>